<gene>
    <name evidence="1" type="ORF">EUA94_16875</name>
</gene>
<evidence type="ECO:0000313" key="2">
    <source>
        <dbReference type="Proteomes" id="UP000291101"/>
    </source>
</evidence>
<dbReference type="RefSeq" id="WP_129428062.1">
    <property type="nucleotide sequence ID" value="NZ_SDWV01000019.1"/>
</dbReference>
<dbReference type="AlphaFoldDB" id="A0A4Q2SJY8"/>
<dbReference type="EMBL" id="SDWV01000019">
    <property type="protein sequence ID" value="RYC05926.1"/>
    <property type="molecule type" value="Genomic_DNA"/>
</dbReference>
<comment type="caution">
    <text evidence="1">The sequence shown here is derived from an EMBL/GenBank/DDBJ whole genome shotgun (WGS) entry which is preliminary data.</text>
</comment>
<organism evidence="1 2">
    <name type="scientific">Nocardioides zhouii</name>
    <dbReference type="NCBI Taxonomy" id="1168729"/>
    <lineage>
        <taxon>Bacteria</taxon>
        <taxon>Bacillati</taxon>
        <taxon>Actinomycetota</taxon>
        <taxon>Actinomycetes</taxon>
        <taxon>Propionibacteriales</taxon>
        <taxon>Nocardioidaceae</taxon>
        <taxon>Nocardioides</taxon>
    </lineage>
</organism>
<sequence>MSAVEVRLEPFGGVVLSAAQRERLALLADVVVAGGAGMPSASGAEVHTQWIDRVIAVRADLAEAVSRVLVLEGDPDEVLAGVRAGDPELFSGFAFAVAGAYLINPRVRRELGYPGPAPMKSPALPGEAEAYLEDGILDVVIARGPIYRPTPGI</sequence>
<accession>A0A4Q2SJY8</accession>
<protein>
    <submittedName>
        <fullName evidence="1">Uncharacterized protein</fullName>
    </submittedName>
</protein>
<dbReference type="Proteomes" id="UP000291101">
    <property type="component" value="Unassembled WGS sequence"/>
</dbReference>
<proteinExistence type="predicted"/>
<keyword evidence="2" id="KW-1185">Reference proteome</keyword>
<dbReference type="OrthoDB" id="8447184at2"/>
<name>A0A4Q2SJY8_9ACTN</name>
<evidence type="ECO:0000313" key="1">
    <source>
        <dbReference type="EMBL" id="RYC05926.1"/>
    </source>
</evidence>
<reference evidence="1 2" key="1">
    <citation type="submission" date="2019-01" db="EMBL/GenBank/DDBJ databases">
        <title>Novel species of Nocardioides.</title>
        <authorList>
            <person name="Liu Q."/>
            <person name="X Y.-H."/>
        </authorList>
    </citation>
    <scope>NUCLEOTIDE SEQUENCE [LARGE SCALE GENOMIC DNA]</scope>
    <source>
        <strain evidence="1 2">HLT2-9</strain>
    </source>
</reference>